<dbReference type="Proteomes" id="UP001321526">
    <property type="component" value="Chromosome"/>
</dbReference>
<dbReference type="SUPFAM" id="SSF52540">
    <property type="entry name" value="P-loop containing nucleoside triphosphate hydrolases"/>
    <property type="match status" value="1"/>
</dbReference>
<comment type="similarity">
    <text evidence="1">Belongs to the DNA2/NAM7 helicase family.</text>
</comment>
<organism evidence="7 8">
    <name type="scientific">Salinicola endophyticus</name>
    <dbReference type="NCBI Taxonomy" id="1949083"/>
    <lineage>
        <taxon>Bacteria</taxon>
        <taxon>Pseudomonadati</taxon>
        <taxon>Pseudomonadota</taxon>
        <taxon>Gammaproteobacteria</taxon>
        <taxon>Oceanospirillales</taxon>
        <taxon>Halomonadaceae</taxon>
        <taxon>Salinicola</taxon>
    </lineage>
</organism>
<sequence>MAIAGGPTQLRVSKSTLSMFLRTKCDKELFLSLHDKKTMAAAGLPEPIKRPGIGLLAVEGAHFEIGRNDQLVRLFGGIISYSKTATQYGNVDLQAALSGVTSFPRLILQGHFSIAAQQPKVLSTIGVDATNIPWVPPIADFIPDILYIRDAQAGDQEVLPEGTRRAIDEVDEVRKAICILDVKHTAEANPSYCSEIAMYAVMLANWLQSIPQLSKRFFVSLDARLWTRHKQVDSELDKVERHGSATQGELLDALMSDSEDAQLRFYLPTIRSFFNDVARVVQVGQTPGQGWQTLDWHISGSCSACDWLGDKRHMGPAHRNTVDNNPTHYCMPLAESTGHLCLVPGITRGAKKVLNQNTVADTAALASALGHPALQLHTLLKKEAKAFPARSAAINSGSLSHDPNGAIASLVKSANILLYASVNFDSSSGFLTGLALSGIATTFTAGVAPRRFSPVPYIVDSKSLNAEWVALEGFLTQIGNWIDTAEQMAGGRVTGQIHFWEQRQFQELCNAMGRHLPRVLALSMRKAKALAWVFASEDLLERPEAVEAATVVTVEEVVRRLVFTPTRHVITLFDTVEHYRRGTYSPAISDPYYREYLSNGIPRERIYELWANTPQVKRGTNVIPRNTLISKYSDALERQSQSLEAVCEKLRDDYRGQFRAKATKIPTSVPSGATKVAFDGKLWLWWDDLDFNTSQLEAHIKLSLDGERLEATYEAIVLHNGVNVGGNIYEFRVSPSSSEAKFKEDTKLTIGKLGLPGMPLQRINSVLAAGAPLYPGDPAVLNMPFWSAVEARLVSFDRVGHVARVEISYWRDPQLAPYLIQNSAFSLLNDIFLVQAKSPAKFNWAEHSKPILRAIGTPSIATPDPNAAHAMGINPSAVRRGSPETAPARVLWNPGLLQQRTVLPQATAFHLADTAKITHALNDSQRDAIAHAIEKELTVIWGPPGTGKTNTLAAMLHTMTAHTVASRTSLRILVTGPTYKAVEEVMRRTAEMLSADASSPCLMYMGYSAGRTGPVPAGISPHVPYNRFTFEPNDANLSACLTQLQSGSAVTIVGCQVRQGRQFAKRISGIELHQVFDVVVIDESSQVPVSHAISALSGMKENARVIVAGDHLQMPPITSIEAPKEAEYLVGSIQTYLLNRPFAARPQSCVLATNYRSADHIVEFARTIGYPQQLAAAYANCRLHLLQPLPQQAQYHAGYPWAASYDMVLQENTRVATILHDDDISSQGNKYEAQIVANLVCGLRHSSSSDLDNWGLAPPVHSKPTAQHFWSKCVGIVTPHRAQRALVVQALTDIWPTEADFIAEAVDTVERFQGGQRHTIIVTFGVADVDVISGEETFLMQLERTNVAISRAMAKCIVVMPRALAAYVPEDKRALETAFAIKDFVEDFCNHRIDDVLQSPQGNREVQVRYRS</sequence>
<dbReference type="Gene3D" id="3.40.50.300">
    <property type="entry name" value="P-loop containing nucleotide triphosphate hydrolases"/>
    <property type="match status" value="2"/>
</dbReference>
<evidence type="ECO:0000256" key="5">
    <source>
        <dbReference type="ARBA" id="ARBA00022840"/>
    </source>
</evidence>
<dbReference type="PANTHER" id="PTHR43788:SF8">
    <property type="entry name" value="DNA-BINDING PROTEIN SMUBP-2"/>
    <property type="match status" value="1"/>
</dbReference>
<keyword evidence="4 7" id="KW-0347">Helicase</keyword>
<evidence type="ECO:0000256" key="3">
    <source>
        <dbReference type="ARBA" id="ARBA00022801"/>
    </source>
</evidence>
<dbReference type="Pfam" id="PF13087">
    <property type="entry name" value="AAA_12"/>
    <property type="match status" value="1"/>
</dbReference>
<gene>
    <name evidence="7" type="ORF">EVC62_00880</name>
</gene>
<reference evidence="7 8" key="1">
    <citation type="submission" date="2019-01" db="EMBL/GenBank/DDBJ databases">
        <title>Genome sequence of Salinicola endophyticus REST5.</title>
        <authorList>
            <person name="Nascimento F.X."/>
        </authorList>
    </citation>
    <scope>NUCLEOTIDE SEQUENCE [LARGE SCALE GENOMIC DNA]</scope>
    <source>
        <strain evidence="7 8">REST5</strain>
    </source>
</reference>
<dbReference type="InterPro" id="IPR027417">
    <property type="entry name" value="P-loop_NTPase"/>
</dbReference>
<dbReference type="InterPro" id="IPR003593">
    <property type="entry name" value="AAA+_ATPase"/>
</dbReference>
<feature type="domain" description="AAA+ ATPase" evidence="6">
    <location>
        <begin position="934"/>
        <end position="1174"/>
    </location>
</feature>
<dbReference type="InterPro" id="IPR041679">
    <property type="entry name" value="DNA2/NAM7-like_C"/>
</dbReference>
<evidence type="ECO:0000313" key="8">
    <source>
        <dbReference type="Proteomes" id="UP001321526"/>
    </source>
</evidence>
<dbReference type="InterPro" id="IPR041677">
    <property type="entry name" value="DNA2/NAM7_AAA_11"/>
</dbReference>
<dbReference type="RefSeq" id="WP_282235509.1">
    <property type="nucleotide sequence ID" value="NZ_CP035631.1"/>
</dbReference>
<accession>A0ABY8FBL9</accession>
<protein>
    <submittedName>
        <fullName evidence="7">DNA helicase</fullName>
    </submittedName>
</protein>
<keyword evidence="3" id="KW-0378">Hydrolase</keyword>
<dbReference type="SMART" id="SM00382">
    <property type="entry name" value="AAA"/>
    <property type="match status" value="1"/>
</dbReference>
<name>A0ABY8FBL9_9GAMM</name>
<dbReference type="InterPro" id="IPR050534">
    <property type="entry name" value="Coronavir_polyprotein_1ab"/>
</dbReference>
<keyword evidence="5" id="KW-0067">ATP-binding</keyword>
<dbReference type="PANTHER" id="PTHR43788">
    <property type="entry name" value="DNA2/NAM7 HELICASE FAMILY MEMBER"/>
    <property type="match status" value="1"/>
</dbReference>
<evidence type="ECO:0000313" key="7">
    <source>
        <dbReference type="EMBL" id="WFF40160.1"/>
    </source>
</evidence>
<evidence type="ECO:0000256" key="1">
    <source>
        <dbReference type="ARBA" id="ARBA00007913"/>
    </source>
</evidence>
<evidence type="ECO:0000256" key="2">
    <source>
        <dbReference type="ARBA" id="ARBA00022741"/>
    </source>
</evidence>
<evidence type="ECO:0000259" key="6">
    <source>
        <dbReference type="SMART" id="SM00382"/>
    </source>
</evidence>
<evidence type="ECO:0000256" key="4">
    <source>
        <dbReference type="ARBA" id="ARBA00022806"/>
    </source>
</evidence>
<dbReference type="Pfam" id="PF13086">
    <property type="entry name" value="AAA_11"/>
    <property type="match status" value="1"/>
</dbReference>
<proteinExistence type="inferred from homology"/>
<keyword evidence="8" id="KW-1185">Reference proteome</keyword>
<dbReference type="GO" id="GO:0004386">
    <property type="term" value="F:helicase activity"/>
    <property type="evidence" value="ECO:0007669"/>
    <property type="project" value="UniProtKB-KW"/>
</dbReference>
<dbReference type="EMBL" id="CP035631">
    <property type="protein sequence ID" value="WFF40160.1"/>
    <property type="molecule type" value="Genomic_DNA"/>
</dbReference>
<keyword evidence="2" id="KW-0547">Nucleotide-binding</keyword>